<evidence type="ECO:0000313" key="5">
    <source>
        <dbReference type="Proteomes" id="UP001552479"/>
    </source>
</evidence>
<accession>A0ABV3J0S3</accession>
<keyword evidence="5" id="KW-1185">Reference proteome</keyword>
<organism evidence="4 5">
    <name type="scientific">Streptomyces roseoverticillatus</name>
    <dbReference type="NCBI Taxonomy" id="66429"/>
    <lineage>
        <taxon>Bacteria</taxon>
        <taxon>Bacillati</taxon>
        <taxon>Actinomycetota</taxon>
        <taxon>Actinomycetes</taxon>
        <taxon>Kitasatosporales</taxon>
        <taxon>Streptomycetaceae</taxon>
        <taxon>Streptomyces</taxon>
    </lineage>
</organism>
<keyword evidence="2" id="KW-0472">Membrane</keyword>
<name>A0ABV3J0S3_9ACTN</name>
<sequence length="329" mass="33824">MYPCGNCRAAAVGPDGRCAACGAYQQQAAAMAPGPAPAYPYAPAMPAVPMPVGGVDLRRGLRIALMVALGVSVAVMLAVFWAGTQTRMALQDMLDNGVSSTTQQDLEDTQAAATVTTVLSFLSTAASATLWAVWFRRARINAEFFAPGGHRFGIGWAAGAWFTPVVNLWFPKQIANDIYKASALPGARAPKGLLNAWWSLWIAAGVCKLVSAGLSAGASARIATKGYDGSTWREDIEALQNSVNVASFGTLLMAVTGVLAILVVRQIGGLQEQRAMAGPAGAPGMPGAPVPAGVSYGAPGYVPGQQPGGPAAGWPHPPQNPYGSGPAGY</sequence>
<comment type="caution">
    <text evidence="4">The sequence shown here is derived from an EMBL/GenBank/DDBJ whole genome shotgun (WGS) entry which is preliminary data.</text>
</comment>
<dbReference type="RefSeq" id="WP_366089698.1">
    <property type="nucleotide sequence ID" value="NZ_JBFASG010000031.1"/>
</dbReference>
<feature type="transmembrane region" description="Helical" evidence="2">
    <location>
        <begin position="63"/>
        <end position="83"/>
    </location>
</feature>
<gene>
    <name evidence="4" type="ORF">AB0L03_26055</name>
</gene>
<dbReference type="Proteomes" id="UP001552479">
    <property type="component" value="Unassembled WGS sequence"/>
</dbReference>
<dbReference type="Pfam" id="PF14219">
    <property type="entry name" value="DUF4328"/>
    <property type="match status" value="1"/>
</dbReference>
<dbReference type="EMBL" id="JBFASG010000031">
    <property type="protein sequence ID" value="MEV4926247.1"/>
    <property type="molecule type" value="Genomic_DNA"/>
</dbReference>
<proteinExistence type="predicted"/>
<dbReference type="InterPro" id="IPR025565">
    <property type="entry name" value="DUF4328"/>
</dbReference>
<keyword evidence="2" id="KW-0812">Transmembrane</keyword>
<protein>
    <submittedName>
        <fullName evidence="4">DUF4328 domain-containing protein</fullName>
    </submittedName>
</protein>
<feature type="transmembrane region" description="Helical" evidence="2">
    <location>
        <begin position="111"/>
        <end position="135"/>
    </location>
</feature>
<evidence type="ECO:0000313" key="4">
    <source>
        <dbReference type="EMBL" id="MEV4926247.1"/>
    </source>
</evidence>
<keyword evidence="2" id="KW-1133">Transmembrane helix</keyword>
<evidence type="ECO:0000256" key="2">
    <source>
        <dbReference type="SAM" id="Phobius"/>
    </source>
</evidence>
<evidence type="ECO:0000259" key="3">
    <source>
        <dbReference type="Pfam" id="PF14219"/>
    </source>
</evidence>
<feature type="region of interest" description="Disordered" evidence="1">
    <location>
        <begin position="299"/>
        <end position="329"/>
    </location>
</feature>
<evidence type="ECO:0000256" key="1">
    <source>
        <dbReference type="SAM" id="MobiDB-lite"/>
    </source>
</evidence>
<feature type="transmembrane region" description="Helical" evidence="2">
    <location>
        <begin position="198"/>
        <end position="223"/>
    </location>
</feature>
<reference evidence="4 5" key="1">
    <citation type="submission" date="2024-06" db="EMBL/GenBank/DDBJ databases">
        <title>The Natural Products Discovery Center: Release of the First 8490 Sequenced Strains for Exploring Actinobacteria Biosynthetic Diversity.</title>
        <authorList>
            <person name="Kalkreuter E."/>
            <person name="Kautsar S.A."/>
            <person name="Yang D."/>
            <person name="Bader C.D."/>
            <person name="Teijaro C.N."/>
            <person name="Fluegel L."/>
            <person name="Davis C.M."/>
            <person name="Simpson J.R."/>
            <person name="Lauterbach L."/>
            <person name="Steele A.D."/>
            <person name="Gui C."/>
            <person name="Meng S."/>
            <person name="Li G."/>
            <person name="Viehrig K."/>
            <person name="Ye F."/>
            <person name="Su P."/>
            <person name="Kiefer A.F."/>
            <person name="Nichols A."/>
            <person name="Cepeda A.J."/>
            <person name="Yan W."/>
            <person name="Fan B."/>
            <person name="Jiang Y."/>
            <person name="Adhikari A."/>
            <person name="Zheng C.-J."/>
            <person name="Schuster L."/>
            <person name="Cowan T.M."/>
            <person name="Smanski M.J."/>
            <person name="Chevrette M.G."/>
            <person name="De Carvalho L.P.S."/>
            <person name="Shen B."/>
        </authorList>
    </citation>
    <scope>NUCLEOTIDE SEQUENCE [LARGE SCALE GENOMIC DNA]</scope>
    <source>
        <strain evidence="4 5">NPDC053791</strain>
    </source>
</reference>
<feature type="domain" description="DUF4328" evidence="3">
    <location>
        <begin position="102"/>
        <end position="267"/>
    </location>
</feature>
<feature type="transmembrane region" description="Helical" evidence="2">
    <location>
        <begin position="243"/>
        <end position="264"/>
    </location>
</feature>